<organism evidence="7 8">
    <name type="scientific">Corynebacterium qintianiae</name>
    <dbReference type="NCBI Taxonomy" id="2709392"/>
    <lineage>
        <taxon>Bacteria</taxon>
        <taxon>Bacillati</taxon>
        <taxon>Actinomycetota</taxon>
        <taxon>Actinomycetes</taxon>
        <taxon>Mycobacteriales</taxon>
        <taxon>Corynebacteriaceae</taxon>
        <taxon>Corynebacterium</taxon>
    </lineage>
</organism>
<feature type="domain" description="DUF202" evidence="6">
    <location>
        <begin position="8"/>
        <end position="69"/>
    </location>
</feature>
<evidence type="ECO:0000256" key="3">
    <source>
        <dbReference type="ARBA" id="ARBA00022989"/>
    </source>
</evidence>
<evidence type="ECO:0000256" key="2">
    <source>
        <dbReference type="ARBA" id="ARBA00022692"/>
    </source>
</evidence>
<dbReference type="Proteomes" id="UP000594586">
    <property type="component" value="Chromosome"/>
</dbReference>
<evidence type="ECO:0000313" key="8">
    <source>
        <dbReference type="Proteomes" id="UP000594586"/>
    </source>
</evidence>
<keyword evidence="2 5" id="KW-0812">Transmembrane</keyword>
<sequence length="107" mass="11616">MSIPVSDAGLQPERTALSWTRTALAMMVCSVTLLRWSDPYPDIVFSAIILLAALSIALILVNRRTYRTEAVELSREYASPNVLGVGLMTLMLTLLGGIGLLLLLIQA</sequence>
<dbReference type="Pfam" id="PF02656">
    <property type="entry name" value="DUF202"/>
    <property type="match status" value="1"/>
</dbReference>
<keyword evidence="3 5" id="KW-1133">Transmembrane helix</keyword>
<keyword evidence="4 5" id="KW-0472">Membrane</keyword>
<evidence type="ECO:0000259" key="6">
    <source>
        <dbReference type="Pfam" id="PF02656"/>
    </source>
</evidence>
<evidence type="ECO:0000313" key="7">
    <source>
        <dbReference type="EMBL" id="QPK83222.1"/>
    </source>
</evidence>
<feature type="transmembrane region" description="Helical" evidence="5">
    <location>
        <begin position="82"/>
        <end position="105"/>
    </location>
</feature>
<dbReference type="RefSeq" id="WP_165003212.1">
    <property type="nucleotide sequence ID" value="NZ_CP064955.1"/>
</dbReference>
<accession>A0A7T0PFW8</accession>
<feature type="transmembrane region" description="Helical" evidence="5">
    <location>
        <begin position="43"/>
        <end position="61"/>
    </location>
</feature>
<reference evidence="7 8" key="1">
    <citation type="submission" date="2020-11" db="EMBL/GenBank/DDBJ databases">
        <title>Corynebacterium sp. MC1420.</title>
        <authorList>
            <person name="Zhou J."/>
        </authorList>
    </citation>
    <scope>NUCLEOTIDE SEQUENCE [LARGE SCALE GENOMIC DNA]</scope>
    <source>
        <strain evidence="7 8">MC1420</strain>
    </source>
</reference>
<keyword evidence="8" id="KW-1185">Reference proteome</keyword>
<proteinExistence type="predicted"/>
<dbReference type="EMBL" id="CP064955">
    <property type="protein sequence ID" value="QPK83222.1"/>
    <property type="molecule type" value="Genomic_DNA"/>
</dbReference>
<gene>
    <name evidence="7" type="ORF">G7Y29_10450</name>
</gene>
<dbReference type="AlphaFoldDB" id="A0A7T0PFW8"/>
<dbReference type="KEGG" id="cqn:G7Y29_10450"/>
<evidence type="ECO:0000256" key="4">
    <source>
        <dbReference type="ARBA" id="ARBA00023136"/>
    </source>
</evidence>
<comment type="subcellular location">
    <subcellularLocation>
        <location evidence="1">Endomembrane system</location>
        <topology evidence="1">Multi-pass membrane protein</topology>
    </subcellularLocation>
</comment>
<dbReference type="GO" id="GO:0012505">
    <property type="term" value="C:endomembrane system"/>
    <property type="evidence" value="ECO:0007669"/>
    <property type="project" value="UniProtKB-SubCell"/>
</dbReference>
<name>A0A7T0PFW8_9CORY</name>
<evidence type="ECO:0000256" key="5">
    <source>
        <dbReference type="SAM" id="Phobius"/>
    </source>
</evidence>
<evidence type="ECO:0000256" key="1">
    <source>
        <dbReference type="ARBA" id="ARBA00004127"/>
    </source>
</evidence>
<protein>
    <submittedName>
        <fullName evidence="7">DUF202 domain-containing protein</fullName>
    </submittedName>
</protein>
<dbReference type="InterPro" id="IPR003807">
    <property type="entry name" value="DUF202"/>
</dbReference>